<accession>A0ABP9G264</accession>
<organism evidence="2 3">
    <name type="scientific">Mucilaginibacter defluvii</name>
    <dbReference type="NCBI Taxonomy" id="1196019"/>
    <lineage>
        <taxon>Bacteria</taxon>
        <taxon>Pseudomonadati</taxon>
        <taxon>Bacteroidota</taxon>
        <taxon>Sphingobacteriia</taxon>
        <taxon>Sphingobacteriales</taxon>
        <taxon>Sphingobacteriaceae</taxon>
        <taxon>Mucilaginibacter</taxon>
    </lineage>
</organism>
<proteinExistence type="predicted"/>
<comment type="caution">
    <text evidence="2">The sequence shown here is derived from an EMBL/GenBank/DDBJ whole genome shotgun (WGS) entry which is preliminary data.</text>
</comment>
<evidence type="ECO:0000313" key="2">
    <source>
        <dbReference type="EMBL" id="GAA4926220.1"/>
    </source>
</evidence>
<dbReference type="RefSeq" id="WP_345332979.1">
    <property type="nucleotide sequence ID" value="NZ_BAABJI010000004.1"/>
</dbReference>
<dbReference type="InterPro" id="IPR011990">
    <property type="entry name" value="TPR-like_helical_dom_sf"/>
</dbReference>
<keyword evidence="3" id="KW-1185">Reference proteome</keyword>
<evidence type="ECO:0008006" key="4">
    <source>
        <dbReference type="Google" id="ProtNLM"/>
    </source>
</evidence>
<protein>
    <recommendedName>
        <fullName evidence="4">MalT-like TPR region domain-containing protein</fullName>
    </recommendedName>
</protein>
<gene>
    <name evidence="2" type="ORF">GCM10023313_33340</name>
</gene>
<dbReference type="EMBL" id="BAABJI010000004">
    <property type="protein sequence ID" value="GAA4926220.1"/>
    <property type="molecule type" value="Genomic_DNA"/>
</dbReference>
<evidence type="ECO:0000256" key="1">
    <source>
        <dbReference type="SAM" id="SignalP"/>
    </source>
</evidence>
<feature type="signal peptide" evidence="1">
    <location>
        <begin position="1"/>
        <end position="18"/>
    </location>
</feature>
<reference evidence="3" key="1">
    <citation type="journal article" date="2019" name="Int. J. Syst. Evol. Microbiol.">
        <title>The Global Catalogue of Microorganisms (GCM) 10K type strain sequencing project: providing services to taxonomists for standard genome sequencing and annotation.</title>
        <authorList>
            <consortium name="The Broad Institute Genomics Platform"/>
            <consortium name="The Broad Institute Genome Sequencing Center for Infectious Disease"/>
            <person name="Wu L."/>
            <person name="Ma J."/>
        </authorList>
    </citation>
    <scope>NUCLEOTIDE SEQUENCE [LARGE SCALE GENOMIC DNA]</scope>
    <source>
        <strain evidence="3">JCM 18283</strain>
    </source>
</reference>
<dbReference type="Proteomes" id="UP001501436">
    <property type="component" value="Unassembled WGS sequence"/>
</dbReference>
<keyword evidence="1" id="KW-0732">Signal</keyword>
<name>A0ABP9G264_9SPHI</name>
<feature type="chain" id="PRO_5047090134" description="MalT-like TPR region domain-containing protein" evidence="1">
    <location>
        <begin position="19"/>
        <end position="207"/>
    </location>
</feature>
<dbReference type="SUPFAM" id="SSF48452">
    <property type="entry name" value="TPR-like"/>
    <property type="match status" value="1"/>
</dbReference>
<evidence type="ECO:0000313" key="3">
    <source>
        <dbReference type="Proteomes" id="UP001501436"/>
    </source>
</evidence>
<sequence length="207" mass="24060">MKYFLFLFLCFTGLSASAQWWRIGPLKHKRYPQIAPVKNYVFNKNYILGSSQVKPVPIKAVKLRSYYDLTQAENRFMKSAQHNMRFREYNIASYNFSDLAKVYMELNRLSEAKWFLLQSNRISRLQNDHRHTFLNLLSLASVKIDMGDVSLAREDLIEARGIANARGWRSESAEVDKKIQSIKDVRNSAPKAELKYADMPPAETKSK</sequence>
<dbReference type="Gene3D" id="1.25.40.10">
    <property type="entry name" value="Tetratricopeptide repeat domain"/>
    <property type="match status" value="1"/>
</dbReference>